<keyword evidence="2 3" id="KW-0175">Coiled coil</keyword>
<proteinExistence type="inferred from homology"/>
<dbReference type="EMBL" id="CAJHNH020000335">
    <property type="protein sequence ID" value="CAG5117017.1"/>
    <property type="molecule type" value="Genomic_DNA"/>
</dbReference>
<feature type="compositionally biased region" description="Polar residues" evidence="4">
    <location>
        <begin position="605"/>
        <end position="621"/>
    </location>
</feature>
<feature type="coiled-coil region" evidence="3">
    <location>
        <begin position="8"/>
        <end position="190"/>
    </location>
</feature>
<dbReference type="GO" id="GO:0070507">
    <property type="term" value="P:regulation of microtubule cytoskeleton organization"/>
    <property type="evidence" value="ECO:0007669"/>
    <property type="project" value="TreeGrafter"/>
</dbReference>
<gene>
    <name evidence="5" type="ORF">CUNI_LOCUS2575</name>
</gene>
<dbReference type="GO" id="GO:0005829">
    <property type="term" value="C:cytosol"/>
    <property type="evidence" value="ECO:0007669"/>
    <property type="project" value="TreeGrafter"/>
</dbReference>
<name>A0A8S3YJ80_9EUPU</name>
<comment type="caution">
    <text evidence="5">The sequence shown here is derived from an EMBL/GenBank/DDBJ whole genome shotgun (WGS) entry which is preliminary data.</text>
</comment>
<dbReference type="GO" id="GO:0070840">
    <property type="term" value="F:dynein complex binding"/>
    <property type="evidence" value="ECO:0007669"/>
    <property type="project" value="InterPro"/>
</dbReference>
<dbReference type="GO" id="GO:0005794">
    <property type="term" value="C:Golgi apparatus"/>
    <property type="evidence" value="ECO:0007669"/>
    <property type="project" value="TreeGrafter"/>
</dbReference>
<evidence type="ECO:0000313" key="6">
    <source>
        <dbReference type="Proteomes" id="UP000678393"/>
    </source>
</evidence>
<evidence type="ECO:0000256" key="4">
    <source>
        <dbReference type="SAM" id="MobiDB-lite"/>
    </source>
</evidence>
<dbReference type="Proteomes" id="UP000678393">
    <property type="component" value="Unassembled WGS sequence"/>
</dbReference>
<dbReference type="GO" id="GO:0072393">
    <property type="term" value="P:microtubule anchoring at microtubule organizing center"/>
    <property type="evidence" value="ECO:0007669"/>
    <property type="project" value="TreeGrafter"/>
</dbReference>
<dbReference type="AlphaFoldDB" id="A0A8S3YJ80"/>
<comment type="similarity">
    <text evidence="1">Belongs to the BicD family.</text>
</comment>
<dbReference type="Pfam" id="PF09730">
    <property type="entry name" value="BicD"/>
    <property type="match status" value="1"/>
</dbReference>
<evidence type="ECO:0000256" key="1">
    <source>
        <dbReference type="ARBA" id="ARBA00010061"/>
    </source>
</evidence>
<feature type="region of interest" description="Disordered" evidence="4">
    <location>
        <begin position="644"/>
        <end position="665"/>
    </location>
</feature>
<organism evidence="5 6">
    <name type="scientific">Candidula unifasciata</name>
    <dbReference type="NCBI Taxonomy" id="100452"/>
    <lineage>
        <taxon>Eukaryota</taxon>
        <taxon>Metazoa</taxon>
        <taxon>Spiralia</taxon>
        <taxon>Lophotrochozoa</taxon>
        <taxon>Mollusca</taxon>
        <taxon>Gastropoda</taxon>
        <taxon>Heterobranchia</taxon>
        <taxon>Euthyneura</taxon>
        <taxon>Panpulmonata</taxon>
        <taxon>Eupulmonata</taxon>
        <taxon>Stylommatophora</taxon>
        <taxon>Helicina</taxon>
        <taxon>Helicoidea</taxon>
        <taxon>Geomitridae</taxon>
        <taxon>Candidula</taxon>
    </lineage>
</organism>
<protein>
    <recommendedName>
        <fullName evidence="7">Bicaudal D</fullName>
    </recommendedName>
</protein>
<feature type="region of interest" description="Disordered" evidence="4">
    <location>
        <begin position="801"/>
        <end position="823"/>
    </location>
</feature>
<dbReference type="PANTHER" id="PTHR31233">
    <property type="entry name" value="BICAUDAL D FAMILY MEMBER"/>
    <property type="match status" value="1"/>
</dbReference>
<dbReference type="OrthoDB" id="10069295at2759"/>
<dbReference type="Gene3D" id="6.10.250.2470">
    <property type="match status" value="1"/>
</dbReference>
<feature type="coiled-coil region" evidence="3">
    <location>
        <begin position="422"/>
        <end position="525"/>
    </location>
</feature>
<sequence>MTSTLETFRDFQSEIDRLSKELNETTKEKLQAAEYGLVVLEEKQQLQQQFEELEAQLEATRTELDCAKEALNRHQSTLKKHHESGVDQEEKLLEETAQREENYQSSISDLGQDLKAARANYLRVASENERLTSELLELNHQIETLEAQRQQFRHELREYKVRENRNLTDYAELEEENISLQKQVSQLKQNQVEFESSKHETLRLQGELEDLHMQLDELAGLKAIVERKLEEALSSLAQEREQKHNLKKELDQRITQESMFNLSNLAHFSGLSEGLTFSNHLDHDEDMDSSVHPALKRIEADFFPGQKNSNHGVPSPRPGTVGDILSEIQVTEVGKLESLLDQSESEKLELQKALDEARKLIEDTQKDLIEQKERADNLKATISHVASLHDRASLLPNDLQVSYDEGLLAEIALETDPDKKVLLELKQNLQHHEKKYSTAMREINNLRTEISRLQNRNSVTGADPRIDKALAELTDKCDQYERTIKEQENDLKSATQSASRSQASLDSLQAELSRITEDLAQLYHLVCQVTGDTPSRVMLDHAKNGMVSELEDPSPTAASPEENSNRSVIENGKEGEPDISVSCDPAFTSTPKSEGKQAHSRSRSKSSPGNNSKSDPTSCGTLSETIVDQVKFLRRAIEHLMEMSKQWQQQGSHGSEEAGDDDDRQELQEQVVKLKAMLSTKREQIATLRSVLKANKSTAEVALANLKQKYENEKVIVTETMMKLRNELKSLKEDAATFASLRAMFAQRCDEYVTQLDEMQRQLSAAEEEKKTLNSLLRMAIQQKLALTQRLEDLEFDRERRSITTRRQGPSRNPKIANSKGLNSKSKLCLPTELMSCSPSSCSSQPMTTSITEDRM</sequence>
<evidence type="ECO:0000256" key="3">
    <source>
        <dbReference type="SAM" id="Coils"/>
    </source>
</evidence>
<dbReference type="InterPro" id="IPR018477">
    <property type="entry name" value="BICD"/>
</dbReference>
<feature type="coiled-coil region" evidence="3">
    <location>
        <begin position="333"/>
        <end position="381"/>
    </location>
</feature>
<keyword evidence="6" id="KW-1185">Reference proteome</keyword>
<accession>A0A8S3YJ80</accession>
<dbReference type="PANTHER" id="PTHR31233:SF6">
    <property type="entry name" value="PROTEIN BICAUDAL D"/>
    <property type="match status" value="1"/>
</dbReference>
<evidence type="ECO:0000256" key="2">
    <source>
        <dbReference type="ARBA" id="ARBA00023054"/>
    </source>
</evidence>
<evidence type="ECO:0000313" key="5">
    <source>
        <dbReference type="EMBL" id="CAG5117017.1"/>
    </source>
</evidence>
<dbReference type="GO" id="GO:0008093">
    <property type="term" value="F:cytoskeletal anchor activity"/>
    <property type="evidence" value="ECO:0007669"/>
    <property type="project" value="InterPro"/>
</dbReference>
<feature type="coiled-coil region" evidence="3">
    <location>
        <begin position="222"/>
        <end position="256"/>
    </location>
</feature>
<dbReference type="GO" id="GO:0034452">
    <property type="term" value="F:dynactin binding"/>
    <property type="evidence" value="ECO:0007669"/>
    <property type="project" value="TreeGrafter"/>
</dbReference>
<reference evidence="5" key="1">
    <citation type="submission" date="2021-04" db="EMBL/GenBank/DDBJ databases">
        <authorList>
            <consortium name="Molecular Ecology Group"/>
        </authorList>
    </citation>
    <scope>NUCLEOTIDE SEQUENCE</scope>
</reference>
<evidence type="ECO:0008006" key="7">
    <source>
        <dbReference type="Google" id="ProtNLM"/>
    </source>
</evidence>
<feature type="region of interest" description="Disordered" evidence="4">
    <location>
        <begin position="547"/>
        <end position="621"/>
    </location>
</feature>